<dbReference type="EMBL" id="KN823020">
    <property type="protein sequence ID" value="KIO26708.1"/>
    <property type="molecule type" value="Genomic_DNA"/>
</dbReference>
<name>A0A0C3KZ97_9AGAM</name>
<reference evidence="3" key="2">
    <citation type="submission" date="2015-01" db="EMBL/GenBank/DDBJ databases">
        <title>Evolutionary Origins and Diversification of the Mycorrhizal Mutualists.</title>
        <authorList>
            <consortium name="DOE Joint Genome Institute"/>
            <consortium name="Mycorrhizal Genomics Consortium"/>
            <person name="Kohler A."/>
            <person name="Kuo A."/>
            <person name="Nagy L.G."/>
            <person name="Floudas D."/>
            <person name="Copeland A."/>
            <person name="Barry K.W."/>
            <person name="Cichocki N."/>
            <person name="Veneault-Fourrey C."/>
            <person name="LaButti K."/>
            <person name="Lindquist E.A."/>
            <person name="Lipzen A."/>
            <person name="Lundell T."/>
            <person name="Morin E."/>
            <person name="Murat C."/>
            <person name="Riley R."/>
            <person name="Ohm R."/>
            <person name="Sun H."/>
            <person name="Tunlid A."/>
            <person name="Henrissat B."/>
            <person name="Grigoriev I.V."/>
            <person name="Hibbett D.S."/>
            <person name="Martin F."/>
        </authorList>
    </citation>
    <scope>NUCLEOTIDE SEQUENCE [LARGE SCALE GENOMIC DNA]</scope>
    <source>
        <strain evidence="3">MUT 4182</strain>
    </source>
</reference>
<accession>A0A0C3KZ97</accession>
<evidence type="ECO:0000313" key="3">
    <source>
        <dbReference type="Proteomes" id="UP000054248"/>
    </source>
</evidence>
<dbReference type="Proteomes" id="UP000054248">
    <property type="component" value="Unassembled WGS sequence"/>
</dbReference>
<sequence length="148" mass="15865">MTILNHLPATRISVSRQLSNINHLKFTAFHQTTTRSASNKHTPKIYLEDKYVVKAAGGITEEEGAGGRDPGVAEQYVLAGVPESEVGYGVPGGPYHTGDPFEVPHKTGKPATGEFSSTSPDYAHPLLTKKAARVVDGEGSSSTVRYRD</sequence>
<proteinExistence type="predicted"/>
<dbReference type="AlphaFoldDB" id="A0A0C3KZ97"/>
<evidence type="ECO:0000256" key="1">
    <source>
        <dbReference type="SAM" id="MobiDB-lite"/>
    </source>
</evidence>
<organism evidence="2 3">
    <name type="scientific">Tulasnella calospora MUT 4182</name>
    <dbReference type="NCBI Taxonomy" id="1051891"/>
    <lineage>
        <taxon>Eukaryota</taxon>
        <taxon>Fungi</taxon>
        <taxon>Dikarya</taxon>
        <taxon>Basidiomycota</taxon>
        <taxon>Agaricomycotina</taxon>
        <taxon>Agaricomycetes</taxon>
        <taxon>Cantharellales</taxon>
        <taxon>Tulasnellaceae</taxon>
        <taxon>Tulasnella</taxon>
    </lineage>
</organism>
<gene>
    <name evidence="2" type="ORF">M407DRAFT_24026</name>
</gene>
<protein>
    <submittedName>
        <fullName evidence="2">Uncharacterized protein</fullName>
    </submittedName>
</protein>
<dbReference type="OrthoDB" id="3249112at2759"/>
<feature type="region of interest" description="Disordered" evidence="1">
    <location>
        <begin position="88"/>
        <end position="122"/>
    </location>
</feature>
<dbReference type="HOGENOM" id="CLU_1760153_0_0_1"/>
<evidence type="ECO:0000313" key="2">
    <source>
        <dbReference type="EMBL" id="KIO26708.1"/>
    </source>
</evidence>
<reference evidence="2 3" key="1">
    <citation type="submission" date="2014-04" db="EMBL/GenBank/DDBJ databases">
        <authorList>
            <consortium name="DOE Joint Genome Institute"/>
            <person name="Kuo A."/>
            <person name="Girlanda M."/>
            <person name="Perotto S."/>
            <person name="Kohler A."/>
            <person name="Nagy L.G."/>
            <person name="Floudas D."/>
            <person name="Copeland A."/>
            <person name="Barry K.W."/>
            <person name="Cichocki N."/>
            <person name="Veneault-Fourrey C."/>
            <person name="LaButti K."/>
            <person name="Lindquist E.A."/>
            <person name="Lipzen A."/>
            <person name="Lundell T."/>
            <person name="Morin E."/>
            <person name="Murat C."/>
            <person name="Sun H."/>
            <person name="Tunlid A."/>
            <person name="Henrissat B."/>
            <person name="Grigoriev I.V."/>
            <person name="Hibbett D.S."/>
            <person name="Martin F."/>
            <person name="Nordberg H.P."/>
            <person name="Cantor M.N."/>
            <person name="Hua S.X."/>
        </authorList>
    </citation>
    <scope>NUCLEOTIDE SEQUENCE [LARGE SCALE GENOMIC DNA]</scope>
    <source>
        <strain evidence="2 3">MUT 4182</strain>
    </source>
</reference>
<keyword evidence="3" id="KW-1185">Reference proteome</keyword>